<dbReference type="InterPro" id="IPR001611">
    <property type="entry name" value="Leu-rich_rpt"/>
</dbReference>
<dbReference type="OrthoDB" id="299656at2759"/>
<evidence type="ECO:0000256" key="1">
    <source>
        <dbReference type="SAM" id="Coils"/>
    </source>
</evidence>
<feature type="compositionally biased region" description="Low complexity" evidence="2">
    <location>
        <begin position="596"/>
        <end position="609"/>
    </location>
</feature>
<keyword evidence="4" id="KW-1185">Reference proteome</keyword>
<feature type="compositionally biased region" description="Low complexity" evidence="2">
    <location>
        <begin position="579"/>
        <end position="588"/>
    </location>
</feature>
<comment type="caution">
    <text evidence="3">The sequence shown here is derived from an EMBL/GenBank/DDBJ whole genome shotgun (WGS) entry which is preliminary data.</text>
</comment>
<dbReference type="InParanoid" id="A0A0V0QYL6"/>
<dbReference type="EMBL" id="LDAU01000084">
    <property type="protein sequence ID" value="KRX07265.1"/>
    <property type="molecule type" value="Genomic_DNA"/>
</dbReference>
<sequence length="1349" mass="159178">MSEDFDPKKVEMLQLQNQKADQLPNRKCLDLLVNLTFLCISDNLISRFDPTILTKSAPQLKKLDLSNNKINILDDIIELGVLDQIDMLDFSNNPVCDTFEWSEILKRISYPSKYKKYDPVKILTAQYHKIPNPKLSEKQLIQFKIDSEYVDKHILEIADNQIENIPKIYNYPHENAKYKQEGSCPVPRKSRFKRLEYLNRQYITLQHIILASGTKNLEDIIDQSLIQSKPNKQKSHTSLLPVETMKYIQNKKNTQLYVEEEKKKRLGIKGQSEIYDIKLNNGRIQRKENETHEKYIKKFEKKMKRQIEDLTQNIDLTIDTKKIKKHASTFEEQENEMYFAKLDALDNLANHTKINQKKYAADIWRIPDDIKYKNETFQIGMKQFKQESQNYEKEKQKKKKKQEEKIKKRREKRKAAINLKLNQQGITIEKDIDISSGESDFEVKKLFKKPKKLKPKLKLNEDDSLYYGTSESENNEDLDDFSSDSFSIRENDKNNRSILSNDSYKNQRNSFNSEDSFQNIDRKVQINQQNQQQVQQKETIIQLMHKKEEQQKREVLEKQLKQEKQQQIQQQKKEREKQLNLQKKMQMQQEKHQKNINKQQSQQEKNKIQENNQSNIQSNQQLPNKNFIIKSQSGIKNLKEIQDTQGSTYKGNLSTTDQNQLPTTLQTENMEFGQTTNSFQQNNGGTVAVENKQNEYQNELYKPLKATTISLDFQQKKPAASLSVEFIRQNEKKTQQLHNKLFAPHQSVNSLALDKMSKIPKKPYKLGGNTVPVNQDMNENKQNQQKQTITSQFITQQNFSQISAGSKKKNNKLAKENIENSKIIAKGNIYQETYKKSDIPITKLLPTAEEGFDKKWIDQIVFDTECPENKEMKNFKKLMDQAEDNKNAAIELNSKLEVINKKPNKLPDRKYIGYSKVIELLKTDENIAFQKSSDPAESLINQIMIKHGHNPPPEVKETDPQKINGEKINTIQKSKNFKPDKEKQPLLDEKLTLEFLNKEGISFENKQKIYQQLYVDIDEPDEIKKQEIPKEVQEQIEKEKLVRKALDKTDNLFKQRQLEHNKITPYILSEIINKVNNFDPQLEPKLIEKQILEQLDDKQLHYKEIPKLFEQLDVLEEIKMKKNKTSEGMLRKLEQKEIERAQSNAHLAYHYQKLKKYLDADYIKQQLKELGIEEQNPGKIQFKNQIEDKQKYGNNILVGPRDDRLEVGLKKWRQKQLYQGSQQKKSKNNDNNPNVPNYEKFYNKVTSLKQFKLDPRENNLRRLEENVLENQASSVEEQMMRHAKELKAKVKKREILKQNMDKYIKENPKKYKEFEEWAKINLENNQDKEYCFLAYVKAVREESHKQPIL</sequence>
<feature type="compositionally biased region" description="Basic and acidic residues" evidence="2">
    <location>
        <begin position="390"/>
        <end position="406"/>
    </location>
</feature>
<gene>
    <name evidence="3" type="ORF">PPERSA_06880</name>
</gene>
<evidence type="ECO:0000313" key="4">
    <source>
        <dbReference type="Proteomes" id="UP000054937"/>
    </source>
</evidence>
<dbReference type="InterPro" id="IPR032675">
    <property type="entry name" value="LRR_dom_sf"/>
</dbReference>
<evidence type="ECO:0000256" key="2">
    <source>
        <dbReference type="SAM" id="MobiDB-lite"/>
    </source>
</evidence>
<dbReference type="PROSITE" id="PS51450">
    <property type="entry name" value="LRR"/>
    <property type="match status" value="1"/>
</dbReference>
<feature type="region of interest" description="Disordered" evidence="2">
    <location>
        <begin position="1217"/>
        <end position="1238"/>
    </location>
</feature>
<feature type="coiled-coil region" evidence="1">
    <location>
        <begin position="872"/>
        <end position="899"/>
    </location>
</feature>
<evidence type="ECO:0008006" key="5">
    <source>
        <dbReference type="Google" id="ProtNLM"/>
    </source>
</evidence>
<proteinExistence type="predicted"/>
<dbReference type="SUPFAM" id="SSF52058">
    <property type="entry name" value="L domain-like"/>
    <property type="match status" value="1"/>
</dbReference>
<feature type="region of interest" description="Disordered" evidence="2">
    <location>
        <begin position="387"/>
        <end position="411"/>
    </location>
</feature>
<reference evidence="3 4" key="1">
    <citation type="journal article" date="2015" name="Sci. Rep.">
        <title>Genome of the facultative scuticociliatosis pathogen Pseudocohnilembus persalinus provides insight into its virulence through horizontal gene transfer.</title>
        <authorList>
            <person name="Xiong J."/>
            <person name="Wang G."/>
            <person name="Cheng J."/>
            <person name="Tian M."/>
            <person name="Pan X."/>
            <person name="Warren A."/>
            <person name="Jiang C."/>
            <person name="Yuan D."/>
            <person name="Miao W."/>
        </authorList>
    </citation>
    <scope>NUCLEOTIDE SEQUENCE [LARGE SCALE GENOMIC DNA]</scope>
    <source>
        <strain evidence="3">36N120E</strain>
    </source>
</reference>
<dbReference type="Gene3D" id="3.80.10.10">
    <property type="entry name" value="Ribonuclease Inhibitor"/>
    <property type="match status" value="1"/>
</dbReference>
<keyword evidence="1" id="KW-0175">Coiled coil</keyword>
<accession>A0A0V0QYL6</accession>
<feature type="compositionally biased region" description="Acidic residues" evidence="2">
    <location>
        <begin position="473"/>
        <end position="482"/>
    </location>
</feature>
<feature type="compositionally biased region" description="Polar residues" evidence="2">
    <location>
        <begin position="496"/>
        <end position="513"/>
    </location>
</feature>
<feature type="region of interest" description="Disordered" evidence="2">
    <location>
        <begin position="466"/>
        <end position="513"/>
    </location>
</feature>
<protein>
    <recommendedName>
        <fullName evidence="5">Leucine Rich Repeat family protein</fullName>
    </recommendedName>
</protein>
<feature type="coiled-coil region" evidence="1">
    <location>
        <begin position="1265"/>
        <end position="1306"/>
    </location>
</feature>
<name>A0A0V0QYL6_PSEPJ</name>
<evidence type="ECO:0000313" key="3">
    <source>
        <dbReference type="EMBL" id="KRX07265.1"/>
    </source>
</evidence>
<dbReference type="OMA" id="HLAYHYQ"/>
<dbReference type="Proteomes" id="UP000054937">
    <property type="component" value="Unassembled WGS sequence"/>
</dbReference>
<organism evidence="3 4">
    <name type="scientific">Pseudocohnilembus persalinus</name>
    <name type="common">Ciliate</name>
    <dbReference type="NCBI Taxonomy" id="266149"/>
    <lineage>
        <taxon>Eukaryota</taxon>
        <taxon>Sar</taxon>
        <taxon>Alveolata</taxon>
        <taxon>Ciliophora</taxon>
        <taxon>Intramacronucleata</taxon>
        <taxon>Oligohymenophorea</taxon>
        <taxon>Scuticociliatia</taxon>
        <taxon>Philasterida</taxon>
        <taxon>Pseudocohnilembidae</taxon>
        <taxon>Pseudocohnilembus</taxon>
    </lineage>
</organism>
<feature type="region of interest" description="Disordered" evidence="2">
    <location>
        <begin position="566"/>
        <end position="609"/>
    </location>
</feature>